<organism evidence="2 3">
    <name type="scientific">Seonamhaeicola maritimus</name>
    <dbReference type="NCBI Taxonomy" id="2591822"/>
    <lineage>
        <taxon>Bacteria</taxon>
        <taxon>Pseudomonadati</taxon>
        <taxon>Bacteroidota</taxon>
        <taxon>Flavobacteriia</taxon>
        <taxon>Flavobacteriales</taxon>
        <taxon>Flavobacteriaceae</taxon>
    </lineage>
</organism>
<name>A0A5C7GL63_9FLAO</name>
<gene>
    <name evidence="2" type="ORF">FUA22_02970</name>
</gene>
<evidence type="ECO:0000313" key="3">
    <source>
        <dbReference type="Proteomes" id="UP000321080"/>
    </source>
</evidence>
<dbReference type="EMBL" id="VRKQ01000008">
    <property type="protein sequence ID" value="TXG38867.1"/>
    <property type="molecule type" value="Genomic_DNA"/>
</dbReference>
<comment type="caution">
    <text evidence="2">The sequence shown here is derived from an EMBL/GenBank/DDBJ whole genome shotgun (WGS) entry which is preliminary data.</text>
</comment>
<evidence type="ECO:0000259" key="1">
    <source>
        <dbReference type="Pfam" id="PF04230"/>
    </source>
</evidence>
<evidence type="ECO:0000313" key="2">
    <source>
        <dbReference type="EMBL" id="TXG38867.1"/>
    </source>
</evidence>
<proteinExistence type="predicted"/>
<dbReference type="InterPro" id="IPR007345">
    <property type="entry name" value="Polysacch_pyruvyl_Trfase"/>
</dbReference>
<dbReference type="Proteomes" id="UP000321080">
    <property type="component" value="Unassembled WGS sequence"/>
</dbReference>
<dbReference type="OrthoDB" id="9803627at2"/>
<dbReference type="Pfam" id="PF04230">
    <property type="entry name" value="PS_pyruv_trans"/>
    <property type="match status" value="1"/>
</dbReference>
<keyword evidence="2" id="KW-0808">Transferase</keyword>
<feature type="domain" description="Polysaccharide pyruvyl transferase" evidence="1">
    <location>
        <begin position="44"/>
        <end position="214"/>
    </location>
</feature>
<dbReference type="GO" id="GO:0016740">
    <property type="term" value="F:transferase activity"/>
    <property type="evidence" value="ECO:0007669"/>
    <property type="project" value="UniProtKB-KW"/>
</dbReference>
<accession>A0A5C7GL63</accession>
<keyword evidence="3" id="KW-1185">Reference proteome</keyword>
<reference evidence="2 3" key="1">
    <citation type="submission" date="2019-08" db="EMBL/GenBank/DDBJ databases">
        <title>Seonamhaeicola sediminis sp. nov., isolated from marine sediment.</title>
        <authorList>
            <person name="Cao W.R."/>
        </authorList>
    </citation>
    <scope>NUCLEOTIDE SEQUENCE [LARGE SCALE GENOMIC DNA]</scope>
    <source>
        <strain evidence="2 3">1505</strain>
    </source>
</reference>
<protein>
    <submittedName>
        <fullName evidence="2">Polysaccharide pyruvyl transferase family protein</fullName>
    </submittedName>
</protein>
<dbReference type="RefSeq" id="WP_147766348.1">
    <property type="nucleotide sequence ID" value="NZ_VRKQ01000008.1"/>
</dbReference>
<dbReference type="AlphaFoldDB" id="A0A5C7GL63"/>
<sequence>MALRTYYWNRLKVSQYRYYKHRLWNPAKEVFKHGNSGDIFNEYLIRYLYGNQLVENVRTKGDKLLLVGSTLSVIEYGDIVNGIGWKGNDLSNKQDIIASAKVFGVRGPLTRLLFEKYGADLSNLKFELDPGLLIKEVCNLKIADNTNKNVIFIPHFRDFWIYKGNYPRGLKVVNIDNKPEKIGKEIQKAKIVYTSSLHGIIFAHALNKECVFVKPQSSEPIFKYKDYFLSVGIDYPDPLENVFSIDFIKDKSTVLSKTIGLKDFYFPDVEFLKKSRVLT</sequence>